<keyword evidence="3 6" id="KW-0347">Helicase</keyword>
<protein>
    <submittedName>
        <fullName evidence="10">DEAD/DEAH box helicase</fullName>
        <ecNumber evidence="10">3.6.4.-</ecNumber>
    </submittedName>
</protein>
<evidence type="ECO:0000259" key="7">
    <source>
        <dbReference type="PROSITE" id="PS51192"/>
    </source>
</evidence>
<comment type="similarity">
    <text evidence="6">Belongs to the DEAD box helicase family.</text>
</comment>
<dbReference type="InterPro" id="IPR044742">
    <property type="entry name" value="DEAD/DEAH_RhlB"/>
</dbReference>
<dbReference type="EC" id="3.6.4.-" evidence="10"/>
<gene>
    <name evidence="10" type="ORF">WMO37_13795</name>
</gene>
<feature type="domain" description="DEAD-box RNA helicase Q" evidence="9">
    <location>
        <begin position="2"/>
        <end position="30"/>
    </location>
</feature>
<dbReference type="Gene3D" id="3.40.50.300">
    <property type="entry name" value="P-loop containing nucleotide triphosphate hydrolases"/>
    <property type="match status" value="2"/>
</dbReference>
<keyword evidence="11" id="KW-1185">Reference proteome</keyword>
<dbReference type="InterPro" id="IPR011545">
    <property type="entry name" value="DEAD/DEAH_box_helicase_dom"/>
</dbReference>
<feature type="domain" description="Helicase C-terminal" evidence="8">
    <location>
        <begin position="234"/>
        <end position="379"/>
    </location>
</feature>
<dbReference type="InterPro" id="IPR000629">
    <property type="entry name" value="RNA-helicase_DEAD-box_CS"/>
</dbReference>
<evidence type="ECO:0000256" key="1">
    <source>
        <dbReference type="ARBA" id="ARBA00022741"/>
    </source>
</evidence>
<dbReference type="SMART" id="SM00487">
    <property type="entry name" value="DEXDc"/>
    <property type="match status" value="1"/>
</dbReference>
<dbReference type="PROSITE" id="PS00039">
    <property type="entry name" value="DEAD_ATP_HELICASE"/>
    <property type="match status" value="1"/>
</dbReference>
<dbReference type="EMBL" id="JBBMFS010000016">
    <property type="protein sequence ID" value="MEQ2556065.1"/>
    <property type="molecule type" value="Genomic_DNA"/>
</dbReference>
<dbReference type="Pfam" id="PF00271">
    <property type="entry name" value="Helicase_C"/>
    <property type="match status" value="1"/>
</dbReference>
<evidence type="ECO:0000256" key="3">
    <source>
        <dbReference type="ARBA" id="ARBA00022806"/>
    </source>
</evidence>
<dbReference type="PROSITE" id="PS51192">
    <property type="entry name" value="HELICASE_ATP_BIND_1"/>
    <property type="match status" value="1"/>
</dbReference>
<dbReference type="InterPro" id="IPR001650">
    <property type="entry name" value="Helicase_C-like"/>
</dbReference>
<dbReference type="PANTHER" id="PTHR47963">
    <property type="entry name" value="DEAD-BOX ATP-DEPENDENT RNA HELICASE 47, MITOCHONDRIAL"/>
    <property type="match status" value="1"/>
</dbReference>
<name>A0ABV1H8L8_9FIRM</name>
<sequence>MMTFEELGVSKALTAVLNKRNITAPTPIQQRAYQPVTKGTDVIGCSSTGSGKTLAYLLPVIATMQPDSKYIQTLILVPTQELAVQVCNEAELLFKGAQLPYKALFLIGEGNINRQIESLKTKPSLVVGTPARILQLIRQKKLRVHDVKTLVIDEADKLMDKTYCEQIFAIRKSLMKYTQVLMFSASIDKKTRQIANQITYHAVVLDTKQKNESLIPKTIKHIFIVTDRRERIETLRKIAKALNSDKVMVFINTRYDLEESYQKLQYHHYNVAALSGNQDKQEKKTAIEHFKSGKVQYLLATDVAARGLQIDNVETVINVNLPEESKEYLHRVGRCGRNGQEGLCVSIITENELNKIKKYQKEFKINVVQKRLYNGKLVAK</sequence>
<dbReference type="SMART" id="SM00490">
    <property type="entry name" value="HELICc"/>
    <property type="match status" value="1"/>
</dbReference>
<evidence type="ECO:0000313" key="11">
    <source>
        <dbReference type="Proteomes" id="UP001546774"/>
    </source>
</evidence>
<dbReference type="CDD" id="cd18787">
    <property type="entry name" value="SF2_C_DEAD"/>
    <property type="match status" value="1"/>
</dbReference>
<evidence type="ECO:0000313" key="10">
    <source>
        <dbReference type="EMBL" id="MEQ2556065.1"/>
    </source>
</evidence>
<dbReference type="SUPFAM" id="SSF52540">
    <property type="entry name" value="P-loop containing nucleoside triphosphate hydrolases"/>
    <property type="match status" value="1"/>
</dbReference>
<evidence type="ECO:0000259" key="8">
    <source>
        <dbReference type="PROSITE" id="PS51194"/>
    </source>
</evidence>
<feature type="domain" description="Helicase ATP-binding" evidence="7">
    <location>
        <begin position="33"/>
        <end position="205"/>
    </location>
</feature>
<keyword evidence="4 6" id="KW-0067">ATP-binding</keyword>
<dbReference type="InterPro" id="IPR014001">
    <property type="entry name" value="Helicase_ATP-bd"/>
</dbReference>
<accession>A0ABV1H8L8</accession>
<dbReference type="PROSITE" id="PS51195">
    <property type="entry name" value="Q_MOTIF"/>
    <property type="match status" value="1"/>
</dbReference>
<evidence type="ECO:0000259" key="9">
    <source>
        <dbReference type="PROSITE" id="PS51195"/>
    </source>
</evidence>
<dbReference type="PROSITE" id="PS51194">
    <property type="entry name" value="HELICASE_CTER"/>
    <property type="match status" value="1"/>
</dbReference>
<dbReference type="Pfam" id="PF00270">
    <property type="entry name" value="DEAD"/>
    <property type="match status" value="1"/>
</dbReference>
<dbReference type="InterPro" id="IPR027417">
    <property type="entry name" value="P-loop_NTPase"/>
</dbReference>
<keyword evidence="2 6" id="KW-0378">Hydrolase</keyword>
<dbReference type="Proteomes" id="UP001546774">
    <property type="component" value="Unassembled WGS sequence"/>
</dbReference>
<dbReference type="GO" id="GO:0004386">
    <property type="term" value="F:helicase activity"/>
    <property type="evidence" value="ECO:0007669"/>
    <property type="project" value="UniProtKB-KW"/>
</dbReference>
<dbReference type="GO" id="GO:0016787">
    <property type="term" value="F:hydrolase activity"/>
    <property type="evidence" value="ECO:0007669"/>
    <property type="project" value="UniProtKB-KW"/>
</dbReference>
<evidence type="ECO:0000256" key="4">
    <source>
        <dbReference type="ARBA" id="ARBA00022840"/>
    </source>
</evidence>
<dbReference type="InterPro" id="IPR014014">
    <property type="entry name" value="RNA_helicase_DEAD_Q_motif"/>
</dbReference>
<dbReference type="PANTHER" id="PTHR47963:SF7">
    <property type="entry name" value="ATP-DEPENDENT RNA HELICASE YFML-RELATED"/>
    <property type="match status" value="1"/>
</dbReference>
<dbReference type="InterPro" id="IPR050547">
    <property type="entry name" value="DEAD_box_RNA_helicases"/>
</dbReference>
<proteinExistence type="inferred from homology"/>
<reference evidence="10" key="1">
    <citation type="submission" date="2024-03" db="EMBL/GenBank/DDBJ databases">
        <title>Human intestinal bacterial collection.</title>
        <authorList>
            <person name="Pauvert C."/>
            <person name="Hitch T.C.A."/>
            <person name="Clavel T."/>
        </authorList>
    </citation>
    <scope>NUCLEOTIDE SEQUENCE [LARGE SCALE GENOMIC DNA]</scope>
    <source>
        <strain evidence="10">CLA-AA-H89B</strain>
    </source>
</reference>
<comment type="caution">
    <text evidence="10">The sequence shown here is derived from an EMBL/GenBank/DDBJ whole genome shotgun (WGS) entry which is preliminary data.</text>
</comment>
<dbReference type="CDD" id="cd00268">
    <property type="entry name" value="DEADc"/>
    <property type="match status" value="1"/>
</dbReference>
<feature type="short sequence motif" description="Q motif" evidence="5">
    <location>
        <begin position="2"/>
        <end position="30"/>
    </location>
</feature>
<evidence type="ECO:0000256" key="2">
    <source>
        <dbReference type="ARBA" id="ARBA00022801"/>
    </source>
</evidence>
<keyword evidence="1 6" id="KW-0547">Nucleotide-binding</keyword>
<evidence type="ECO:0000256" key="6">
    <source>
        <dbReference type="RuleBase" id="RU000492"/>
    </source>
</evidence>
<evidence type="ECO:0000256" key="5">
    <source>
        <dbReference type="PROSITE-ProRule" id="PRU00552"/>
    </source>
</evidence>
<organism evidence="10 11">
    <name type="scientific">Lachnospira intestinalis</name>
    <dbReference type="NCBI Taxonomy" id="3133158"/>
    <lineage>
        <taxon>Bacteria</taxon>
        <taxon>Bacillati</taxon>
        <taxon>Bacillota</taxon>
        <taxon>Clostridia</taxon>
        <taxon>Lachnospirales</taxon>
        <taxon>Lachnospiraceae</taxon>
        <taxon>Lachnospira</taxon>
    </lineage>
</organism>